<evidence type="ECO:0000313" key="11">
    <source>
        <dbReference type="EMBL" id="HIS36510.1"/>
    </source>
</evidence>
<dbReference type="InterPro" id="IPR017896">
    <property type="entry name" value="4Fe4S_Fe-S-bd"/>
</dbReference>
<reference evidence="11" key="2">
    <citation type="journal article" date="2021" name="PeerJ">
        <title>Extensive microbial diversity within the chicken gut microbiome revealed by metagenomics and culture.</title>
        <authorList>
            <person name="Gilroy R."/>
            <person name="Ravi A."/>
            <person name="Getino M."/>
            <person name="Pursley I."/>
            <person name="Horton D.L."/>
            <person name="Alikhan N.F."/>
            <person name="Baker D."/>
            <person name="Gharbi K."/>
            <person name="Hall N."/>
            <person name="Watson M."/>
            <person name="Adriaenssens E.M."/>
            <person name="Foster-Nyarko E."/>
            <person name="Jarju S."/>
            <person name="Secka A."/>
            <person name="Antonio M."/>
            <person name="Oren A."/>
            <person name="Chaudhuri R.R."/>
            <person name="La Ragione R."/>
            <person name="Hildebrand F."/>
            <person name="Pallen M.J."/>
        </authorList>
    </citation>
    <scope>NUCLEOTIDE SEQUENCE</scope>
    <source>
        <strain evidence="11">6276</strain>
    </source>
</reference>
<keyword evidence="8" id="KW-0411">Iron-sulfur</keyword>
<keyword evidence="6" id="KW-0249">Electron transport</keyword>
<dbReference type="PROSITE" id="PS00198">
    <property type="entry name" value="4FE4S_FER_1"/>
    <property type="match status" value="1"/>
</dbReference>
<keyword evidence="7" id="KW-0408">Iron</keyword>
<evidence type="ECO:0000256" key="7">
    <source>
        <dbReference type="ARBA" id="ARBA00023004"/>
    </source>
</evidence>
<feature type="domain" description="4Fe-4S ferredoxin-type" evidence="10">
    <location>
        <begin position="18"/>
        <end position="49"/>
    </location>
</feature>
<reference evidence="11" key="1">
    <citation type="submission" date="2020-10" db="EMBL/GenBank/DDBJ databases">
        <authorList>
            <person name="Gilroy R."/>
        </authorList>
    </citation>
    <scope>NUCLEOTIDE SEQUENCE</scope>
    <source>
        <strain evidence="11">6276</strain>
    </source>
</reference>
<evidence type="ECO:0000256" key="3">
    <source>
        <dbReference type="ARBA" id="ARBA00020378"/>
    </source>
</evidence>
<dbReference type="Gene3D" id="3.30.70.20">
    <property type="match status" value="1"/>
</dbReference>
<dbReference type="AlphaFoldDB" id="A0A9D1EZR4"/>
<evidence type="ECO:0000256" key="8">
    <source>
        <dbReference type="ARBA" id="ARBA00023014"/>
    </source>
</evidence>
<comment type="function">
    <text evidence="1">Could be a 3Fe-4S cluster-containing protein.</text>
</comment>
<comment type="caution">
    <text evidence="11">The sequence shown here is derived from an EMBL/GenBank/DDBJ whole genome shotgun (WGS) entry which is preliminary data.</text>
</comment>
<proteinExistence type="predicted"/>
<gene>
    <name evidence="11" type="ORF">IAC10_07760</name>
</gene>
<evidence type="ECO:0000313" key="12">
    <source>
        <dbReference type="Proteomes" id="UP000823928"/>
    </source>
</evidence>
<accession>A0A9D1EZR4</accession>
<dbReference type="InterPro" id="IPR017900">
    <property type="entry name" value="4Fe4S_Fe_S_CS"/>
</dbReference>
<dbReference type="GO" id="GO:0005506">
    <property type="term" value="F:iron ion binding"/>
    <property type="evidence" value="ECO:0007669"/>
    <property type="project" value="InterPro"/>
</dbReference>
<keyword evidence="9" id="KW-0535">Nitrogen fixation</keyword>
<dbReference type="PROSITE" id="PS51379">
    <property type="entry name" value="4FE4S_FER_2"/>
    <property type="match status" value="2"/>
</dbReference>
<protein>
    <recommendedName>
        <fullName evidence="3">Ferredoxin-like protein</fullName>
    </recommendedName>
</protein>
<evidence type="ECO:0000256" key="5">
    <source>
        <dbReference type="ARBA" id="ARBA00022723"/>
    </source>
</evidence>
<dbReference type="SUPFAM" id="SSF54862">
    <property type="entry name" value="4Fe-4S ferredoxins"/>
    <property type="match status" value="1"/>
</dbReference>
<evidence type="ECO:0000256" key="9">
    <source>
        <dbReference type="ARBA" id="ARBA00023231"/>
    </source>
</evidence>
<sequence>MSLEDKLSKIKYEPDIESHLRPDQKKCLDCKRKICTYVCPANVYEWIEEEKKLLVKFENCLECGACRIACEKKCLEWEYPKGTKGVTFKNG</sequence>
<dbReference type="GO" id="GO:0051536">
    <property type="term" value="F:iron-sulfur cluster binding"/>
    <property type="evidence" value="ECO:0007669"/>
    <property type="project" value="UniProtKB-KW"/>
</dbReference>
<dbReference type="Proteomes" id="UP000823928">
    <property type="component" value="Unassembled WGS sequence"/>
</dbReference>
<dbReference type="PANTHER" id="PTHR43082:SF3">
    <property type="entry name" value="FERREDOXIN-LIKE PROTEIN YDIT"/>
    <property type="match status" value="1"/>
</dbReference>
<evidence type="ECO:0000256" key="6">
    <source>
        <dbReference type="ARBA" id="ARBA00022982"/>
    </source>
</evidence>
<comment type="similarity">
    <text evidence="2">To ferredoxins from P.putida and C.tartarivorum, ferredoxin I from A.vinelandii, ferredoxin II from D.desulfuricans.</text>
</comment>
<evidence type="ECO:0000256" key="4">
    <source>
        <dbReference type="ARBA" id="ARBA00022448"/>
    </source>
</evidence>
<dbReference type="InterPro" id="IPR012206">
    <property type="entry name" value="Fd_FixX"/>
</dbReference>
<dbReference type="Pfam" id="PF05187">
    <property type="entry name" value="Fer4_ETF_QO"/>
    <property type="match status" value="1"/>
</dbReference>
<evidence type="ECO:0000259" key="10">
    <source>
        <dbReference type="PROSITE" id="PS51379"/>
    </source>
</evidence>
<dbReference type="PIRSF" id="PIRSF036548">
    <property type="entry name" value="Fdx_FixX"/>
    <property type="match status" value="1"/>
</dbReference>
<dbReference type="EMBL" id="DVIU01000153">
    <property type="protein sequence ID" value="HIS36510.1"/>
    <property type="molecule type" value="Genomic_DNA"/>
</dbReference>
<dbReference type="PANTHER" id="PTHR43082">
    <property type="entry name" value="FERREDOXIN-LIKE"/>
    <property type="match status" value="1"/>
</dbReference>
<keyword evidence="5" id="KW-0479">Metal-binding</keyword>
<keyword evidence="4" id="KW-0813">Transport</keyword>
<evidence type="ECO:0000256" key="2">
    <source>
        <dbReference type="ARBA" id="ARBA00009192"/>
    </source>
</evidence>
<evidence type="ECO:0000256" key="1">
    <source>
        <dbReference type="ARBA" id="ARBA00003208"/>
    </source>
</evidence>
<feature type="domain" description="4Fe-4S ferredoxin-type" evidence="10">
    <location>
        <begin position="51"/>
        <end position="80"/>
    </location>
</feature>
<organism evidence="11 12">
    <name type="scientific">Candidatus Scatousia excrementigallinarum</name>
    <dbReference type="NCBI Taxonomy" id="2840935"/>
    <lineage>
        <taxon>Bacteria</taxon>
        <taxon>Candidatus Scatousia</taxon>
    </lineage>
</organism>
<name>A0A9D1EZR4_9BACT</name>
<dbReference type="InterPro" id="IPR007859">
    <property type="entry name" value="ETF-QO/FixX_C"/>
</dbReference>